<dbReference type="AlphaFoldDB" id="A0A6C0LP99"/>
<accession>A0A6C0LP99</accession>
<sequence length="219" mass="24321">MATLDRQFFRKVAKTRKRLEFTATDAILPAVDDQPEIRVPLPNRRELTMEEREALVLARLEQVRELDEKIEDERKKLADAIRQHRNGVGSVSAVVLLNESVSGMLTQRSLLARPDTWIETVEGLNFKDIFLRSRDVRKLGWDVYQLKRRVEPISSLYVDVLGASVAQAPASIAQVQPQAPASVAEVQPQAPKQTAATAAIVGKRVLKLKKASAPVVAGP</sequence>
<organism evidence="1">
    <name type="scientific">viral metagenome</name>
    <dbReference type="NCBI Taxonomy" id="1070528"/>
    <lineage>
        <taxon>unclassified sequences</taxon>
        <taxon>metagenomes</taxon>
        <taxon>organismal metagenomes</taxon>
    </lineage>
</organism>
<reference evidence="1" key="1">
    <citation type="journal article" date="2020" name="Nature">
        <title>Giant virus diversity and host interactions through global metagenomics.</title>
        <authorList>
            <person name="Schulz F."/>
            <person name="Roux S."/>
            <person name="Paez-Espino D."/>
            <person name="Jungbluth S."/>
            <person name="Walsh D.A."/>
            <person name="Denef V.J."/>
            <person name="McMahon K.D."/>
            <person name="Konstantinidis K.T."/>
            <person name="Eloe-Fadrosh E.A."/>
            <person name="Kyrpides N.C."/>
            <person name="Woyke T."/>
        </authorList>
    </citation>
    <scope>NUCLEOTIDE SEQUENCE</scope>
    <source>
        <strain evidence="1">GVMAG-M-3300027963-9</strain>
    </source>
</reference>
<dbReference type="EMBL" id="MN740537">
    <property type="protein sequence ID" value="QHU32293.1"/>
    <property type="molecule type" value="Genomic_DNA"/>
</dbReference>
<proteinExistence type="predicted"/>
<protein>
    <submittedName>
        <fullName evidence="1">Uncharacterized protein</fullName>
    </submittedName>
</protein>
<evidence type="ECO:0000313" key="1">
    <source>
        <dbReference type="EMBL" id="QHU32293.1"/>
    </source>
</evidence>
<name>A0A6C0LP99_9ZZZZ</name>